<protein>
    <recommendedName>
        <fullName evidence="1">ABC-type glycine betaine transport system substrate-binding domain-containing protein</fullName>
    </recommendedName>
</protein>
<dbReference type="GO" id="GO:0022857">
    <property type="term" value="F:transmembrane transporter activity"/>
    <property type="evidence" value="ECO:0007669"/>
    <property type="project" value="InterPro"/>
</dbReference>
<comment type="caution">
    <text evidence="2">The sequence shown here is derived from an EMBL/GenBank/DDBJ whole genome shotgun (WGS) entry which is preliminary data.</text>
</comment>
<evidence type="ECO:0000313" key="3">
    <source>
        <dbReference type="Proteomes" id="UP000193411"/>
    </source>
</evidence>
<gene>
    <name evidence="2" type="ORF">BCR44DRAFT_1191072</name>
</gene>
<accession>A0A1Y2HGX9</accession>
<organism evidence="2 3">
    <name type="scientific">Catenaria anguillulae PL171</name>
    <dbReference type="NCBI Taxonomy" id="765915"/>
    <lineage>
        <taxon>Eukaryota</taxon>
        <taxon>Fungi</taxon>
        <taxon>Fungi incertae sedis</taxon>
        <taxon>Blastocladiomycota</taxon>
        <taxon>Blastocladiomycetes</taxon>
        <taxon>Blastocladiales</taxon>
        <taxon>Catenariaceae</taxon>
        <taxon>Catenaria</taxon>
    </lineage>
</organism>
<dbReference type="Proteomes" id="UP000193411">
    <property type="component" value="Unassembled WGS sequence"/>
</dbReference>
<proteinExistence type="predicted"/>
<keyword evidence="3" id="KW-1185">Reference proteome</keyword>
<dbReference type="GO" id="GO:0043190">
    <property type="term" value="C:ATP-binding cassette (ABC) transporter complex"/>
    <property type="evidence" value="ECO:0007669"/>
    <property type="project" value="InterPro"/>
</dbReference>
<dbReference type="SUPFAM" id="SSF53850">
    <property type="entry name" value="Periplasmic binding protein-like II"/>
    <property type="match status" value="1"/>
</dbReference>
<dbReference type="Pfam" id="PF04069">
    <property type="entry name" value="OpuAC"/>
    <property type="match status" value="1"/>
</dbReference>
<name>A0A1Y2HGX9_9FUNG</name>
<dbReference type="OrthoDB" id="2146442at2759"/>
<dbReference type="InterPro" id="IPR007210">
    <property type="entry name" value="ABC_Gly_betaine_transp_sub-bd"/>
</dbReference>
<reference evidence="2 3" key="1">
    <citation type="submission" date="2016-07" db="EMBL/GenBank/DDBJ databases">
        <title>Pervasive Adenine N6-methylation of Active Genes in Fungi.</title>
        <authorList>
            <consortium name="DOE Joint Genome Institute"/>
            <person name="Mondo S.J."/>
            <person name="Dannebaum R.O."/>
            <person name="Kuo R.C."/>
            <person name="Labutti K."/>
            <person name="Haridas S."/>
            <person name="Kuo A."/>
            <person name="Salamov A."/>
            <person name="Ahrendt S.R."/>
            <person name="Lipzen A."/>
            <person name="Sullivan W."/>
            <person name="Andreopoulos W.B."/>
            <person name="Clum A."/>
            <person name="Lindquist E."/>
            <person name="Daum C."/>
            <person name="Ramamoorthy G.K."/>
            <person name="Gryganskyi A."/>
            <person name="Culley D."/>
            <person name="Magnuson J.K."/>
            <person name="James T.Y."/>
            <person name="O'Malley M.A."/>
            <person name="Stajich J.E."/>
            <person name="Spatafora J.W."/>
            <person name="Visel A."/>
            <person name="Grigoriev I.V."/>
        </authorList>
    </citation>
    <scope>NUCLEOTIDE SEQUENCE [LARGE SCALE GENOMIC DNA]</scope>
    <source>
        <strain evidence="2 3">PL171</strain>
    </source>
</reference>
<dbReference type="EMBL" id="MCFL01000033">
    <property type="protein sequence ID" value="ORZ33805.1"/>
    <property type="molecule type" value="Genomic_DNA"/>
</dbReference>
<feature type="domain" description="ABC-type glycine betaine transport system substrate-binding" evidence="1">
    <location>
        <begin position="2"/>
        <end position="95"/>
    </location>
</feature>
<dbReference type="AlphaFoldDB" id="A0A1Y2HGX9"/>
<sequence length="155" mass="17260">MDEANVTAYIAAILLRDVMDVHANIWEISGSPQTYDRIQSGTIQANMEVWGSNKQQLYEDYIFKRGTVSDFGLVGYNGKVSLFINQAAAEAHPSVVWNSWLSLRRPEALALLPAYGTTQTAGCRVDDIFATHRRIRTAQTAYSFLNNAAKTLKLS</sequence>
<evidence type="ECO:0000259" key="1">
    <source>
        <dbReference type="Pfam" id="PF04069"/>
    </source>
</evidence>
<evidence type="ECO:0000313" key="2">
    <source>
        <dbReference type="EMBL" id="ORZ33805.1"/>
    </source>
</evidence>